<gene>
    <name evidence="2" type="ORF">CDD80_6199</name>
</gene>
<dbReference type="PANTHER" id="PTHR40627">
    <property type="entry name" value="INDOLE PRENYLTRANSFERASE TDIB-RELATED"/>
    <property type="match status" value="1"/>
</dbReference>
<dbReference type="InterPro" id="IPR017795">
    <property type="entry name" value="ABBA_NscD-like"/>
</dbReference>
<dbReference type="SFLD" id="SFLDS00036">
    <property type="entry name" value="Aromatic_Prenyltransferase"/>
    <property type="match status" value="1"/>
</dbReference>
<accession>A0A2C5YL82</accession>
<keyword evidence="3" id="KW-1185">Reference proteome</keyword>
<dbReference type="AlphaFoldDB" id="A0A2C5YL82"/>
<evidence type="ECO:0000313" key="3">
    <source>
        <dbReference type="Proteomes" id="UP000226431"/>
    </source>
</evidence>
<dbReference type="CDD" id="cd13929">
    <property type="entry name" value="PT-DMATS_CymD"/>
    <property type="match status" value="1"/>
</dbReference>
<dbReference type="Pfam" id="PF11991">
    <property type="entry name" value="Trp_DMAT"/>
    <property type="match status" value="1"/>
</dbReference>
<evidence type="ECO:0000256" key="1">
    <source>
        <dbReference type="ARBA" id="ARBA00022679"/>
    </source>
</evidence>
<protein>
    <recommendedName>
        <fullName evidence="4">Aromatic prenyltransferase (DMATS family)</fullName>
    </recommendedName>
</protein>
<dbReference type="Proteomes" id="UP000226431">
    <property type="component" value="Unassembled WGS sequence"/>
</dbReference>
<dbReference type="GO" id="GO:0016765">
    <property type="term" value="F:transferase activity, transferring alkyl or aryl (other than methyl) groups"/>
    <property type="evidence" value="ECO:0007669"/>
    <property type="project" value="InterPro"/>
</dbReference>
<evidence type="ECO:0008006" key="4">
    <source>
        <dbReference type="Google" id="ProtNLM"/>
    </source>
</evidence>
<dbReference type="PANTHER" id="PTHR40627:SF5">
    <property type="entry name" value="INDOLE PRENYLTRANSFERASE TDIB"/>
    <property type="match status" value="1"/>
</dbReference>
<dbReference type="GO" id="GO:0009820">
    <property type="term" value="P:alkaloid metabolic process"/>
    <property type="evidence" value="ECO:0007669"/>
    <property type="project" value="InterPro"/>
</dbReference>
<name>A0A2C5YL82_9HYPO</name>
<comment type="caution">
    <text evidence="2">The sequence shown here is derived from an EMBL/GenBank/DDBJ whole genome shotgun (WGS) entry which is preliminary data.</text>
</comment>
<keyword evidence="1" id="KW-0808">Transferase</keyword>
<reference evidence="2 3" key="1">
    <citation type="submission" date="2017-06" db="EMBL/GenBank/DDBJ databases">
        <title>Ant-infecting Ophiocordyceps genomes reveal a high diversity of potential behavioral manipulation genes and a possible major role for enterotoxins.</title>
        <authorList>
            <person name="De Bekker C."/>
            <person name="Evans H.C."/>
            <person name="Brachmann A."/>
            <person name="Hughes D.P."/>
        </authorList>
    </citation>
    <scope>NUCLEOTIDE SEQUENCE [LARGE SCALE GENOMIC DNA]</scope>
    <source>
        <strain evidence="2 3">Map16</strain>
    </source>
</reference>
<evidence type="ECO:0000313" key="2">
    <source>
        <dbReference type="EMBL" id="PHH78828.1"/>
    </source>
</evidence>
<proteinExistence type="predicted"/>
<organism evidence="2 3">
    <name type="scientific">Ophiocordyceps camponoti-rufipedis</name>
    <dbReference type="NCBI Taxonomy" id="2004952"/>
    <lineage>
        <taxon>Eukaryota</taxon>
        <taxon>Fungi</taxon>
        <taxon>Dikarya</taxon>
        <taxon>Ascomycota</taxon>
        <taxon>Pezizomycotina</taxon>
        <taxon>Sordariomycetes</taxon>
        <taxon>Hypocreomycetidae</taxon>
        <taxon>Hypocreales</taxon>
        <taxon>Ophiocordycipitaceae</taxon>
        <taxon>Ophiocordyceps</taxon>
    </lineage>
</organism>
<sequence length="427" mass="48215">MNINESSTNGNMKSAPIDIAYWHRNFAPILTSLMNSAGTYSPAEQEKQLAILSKHVLPRLGPRLQDAHTTSFLTHSDSPLQPQMNFRDGKPVVRYCWEPLGPRGGSESDPYAIDAARETMQHFSTTFGLCTAWSDALLKAFVPSPDEIRAVQAMLPGWLASLGPASTVPSINRLPFSHIGMDMKGSEVGIKCYFNLKIKEFARELPATDLAFDALRKLKPALEPAAIDAVQHFLSERPVPNAIELIGLDWVDESKMSDARIKVYVHDRNNSFNTVRDYVTLGGLIQDETTLNGLQQLSKIWHLLLQEPEGIPDDDYDKPLNGDSAMYQKVYFGFELRPGKKLPEVKTYLPTWHYVRSDEETVRNYEEIFRLCGQPWGKEGEYKKLFESAFGSVKHDRPKPVHCDASFLFSSETGIYQTLYWSPPLER</sequence>
<dbReference type="NCBIfam" id="TIGR03429">
    <property type="entry name" value="arom_pren_DMATS"/>
    <property type="match status" value="1"/>
</dbReference>
<dbReference type="InterPro" id="IPR033964">
    <property type="entry name" value="ABBA"/>
</dbReference>
<dbReference type="EMBL" id="NJES01000066">
    <property type="protein sequence ID" value="PHH78828.1"/>
    <property type="molecule type" value="Genomic_DNA"/>
</dbReference>
<dbReference type="OrthoDB" id="5392033at2759"/>